<name>A0ABW6QHZ4_9ACTN</name>
<evidence type="ECO:0000313" key="1">
    <source>
        <dbReference type="EMBL" id="MFF1278853.1"/>
    </source>
</evidence>
<gene>
    <name evidence="1" type="ORF">ACFVZC_36725</name>
</gene>
<dbReference type="Proteomes" id="UP001601627">
    <property type="component" value="Unassembled WGS sequence"/>
</dbReference>
<evidence type="ECO:0000313" key="2">
    <source>
        <dbReference type="Proteomes" id="UP001601627"/>
    </source>
</evidence>
<organism evidence="1 2">
    <name type="scientific">Streptomyces marokkonensis</name>
    <dbReference type="NCBI Taxonomy" id="324855"/>
    <lineage>
        <taxon>Bacteria</taxon>
        <taxon>Bacillati</taxon>
        <taxon>Actinomycetota</taxon>
        <taxon>Actinomycetes</taxon>
        <taxon>Kitasatosporales</taxon>
        <taxon>Streptomycetaceae</taxon>
        <taxon>Streptomyces</taxon>
    </lineage>
</organism>
<dbReference type="SUPFAM" id="SSF55961">
    <property type="entry name" value="Bet v1-like"/>
    <property type="match status" value="1"/>
</dbReference>
<comment type="caution">
    <text evidence="1">The sequence shown here is derived from an EMBL/GenBank/DDBJ whole genome shotgun (WGS) entry which is preliminary data.</text>
</comment>
<proteinExistence type="predicted"/>
<dbReference type="Pfam" id="PF11066">
    <property type="entry name" value="DUF2867"/>
    <property type="match status" value="1"/>
</dbReference>
<dbReference type="EMBL" id="JBHVZQ010000072">
    <property type="protein sequence ID" value="MFF1278853.1"/>
    <property type="molecule type" value="Genomic_DNA"/>
</dbReference>
<accession>A0ABW6QHZ4</accession>
<sequence length="321" mass="36050">MVRNTHERLINAPAKRAGALLDRLSATDDPIWPAPAWPPMRLDRPLGVGARGGHAGIRYTVEEYEPGARIRFRFCAPRSGYHELSVHPLDDGRCLARHDMLIGTPGADLLRWPLVVRHLHDTIVEEVLDNLQHGAGDRVARPARHSRWVRLLHGLRWRRPCKVDPPTDSRLLPGALRRVDFADAFQVPLHPAKPSAPELWLKEFLQPSAVVRGLLMARNALVGPLGIRPASGHDAFAVVARDEDRELMVGSDEEHLDFRLSVLTDDGHVTFTTLVTLHNRRGRLYWAVVRHFHPAVVRAMARRAHRQIALRSTLTARPGAV</sequence>
<keyword evidence="2" id="KW-1185">Reference proteome</keyword>
<dbReference type="RefSeq" id="WP_388241691.1">
    <property type="nucleotide sequence ID" value="NZ_JBHVZQ010000072.1"/>
</dbReference>
<reference evidence="1 2" key="1">
    <citation type="submission" date="2024-09" db="EMBL/GenBank/DDBJ databases">
        <title>The Natural Products Discovery Center: Release of the First 8490 Sequenced Strains for Exploring Actinobacteria Biosynthetic Diversity.</title>
        <authorList>
            <person name="Kalkreuter E."/>
            <person name="Kautsar S.A."/>
            <person name="Yang D."/>
            <person name="Bader C.D."/>
            <person name="Teijaro C.N."/>
            <person name="Fluegel L."/>
            <person name="Davis C.M."/>
            <person name="Simpson J.R."/>
            <person name="Lauterbach L."/>
            <person name="Steele A.D."/>
            <person name="Gui C."/>
            <person name="Meng S."/>
            <person name="Li G."/>
            <person name="Viehrig K."/>
            <person name="Ye F."/>
            <person name="Su P."/>
            <person name="Kiefer A.F."/>
            <person name="Nichols A."/>
            <person name="Cepeda A.J."/>
            <person name="Yan W."/>
            <person name="Fan B."/>
            <person name="Jiang Y."/>
            <person name="Adhikari A."/>
            <person name="Zheng C.-J."/>
            <person name="Schuster L."/>
            <person name="Cowan T.M."/>
            <person name="Smanski M.J."/>
            <person name="Chevrette M.G."/>
            <person name="De Carvalho L.P.S."/>
            <person name="Shen B."/>
        </authorList>
    </citation>
    <scope>NUCLEOTIDE SEQUENCE [LARGE SCALE GENOMIC DNA]</scope>
    <source>
        <strain evidence="1 2">NPDC058328</strain>
    </source>
</reference>
<dbReference type="InterPro" id="IPR021295">
    <property type="entry name" value="DUF2867"/>
</dbReference>
<protein>
    <submittedName>
        <fullName evidence="1">DUF2867 domain-containing protein</fullName>
    </submittedName>
</protein>